<dbReference type="RefSeq" id="WP_274322643.1">
    <property type="nucleotide sequence ID" value="NZ_CP118158.1"/>
</dbReference>
<organism evidence="2 3">
    <name type="scientific">Halosimplex aquaticum</name>
    <dbReference type="NCBI Taxonomy" id="3026162"/>
    <lineage>
        <taxon>Archaea</taxon>
        <taxon>Methanobacteriati</taxon>
        <taxon>Methanobacteriota</taxon>
        <taxon>Stenosarchaea group</taxon>
        <taxon>Halobacteria</taxon>
        <taxon>Halobacteriales</taxon>
        <taxon>Haloarculaceae</taxon>
        <taxon>Halosimplex</taxon>
    </lineage>
</organism>
<dbReference type="PROSITE" id="PS51257">
    <property type="entry name" value="PROKAR_LIPOPROTEIN"/>
    <property type="match status" value="1"/>
</dbReference>
<dbReference type="Proteomes" id="UP001596432">
    <property type="component" value="Unassembled WGS sequence"/>
</dbReference>
<protein>
    <submittedName>
        <fullName evidence="2">Uncharacterized protein</fullName>
    </submittedName>
</protein>
<name>A0ABD5Y2R8_9EURY</name>
<gene>
    <name evidence="2" type="ORF">ACFQMA_17200</name>
</gene>
<evidence type="ECO:0000313" key="3">
    <source>
        <dbReference type="Proteomes" id="UP001596432"/>
    </source>
</evidence>
<proteinExistence type="predicted"/>
<evidence type="ECO:0000256" key="1">
    <source>
        <dbReference type="SAM" id="MobiDB-lite"/>
    </source>
</evidence>
<dbReference type="GeneID" id="78821878"/>
<keyword evidence="3" id="KW-1185">Reference proteome</keyword>
<accession>A0ABD5Y2R8</accession>
<comment type="caution">
    <text evidence="2">The sequence shown here is derived from an EMBL/GenBank/DDBJ whole genome shotgun (WGS) entry which is preliminary data.</text>
</comment>
<dbReference type="EMBL" id="JBHTAS010000001">
    <property type="protein sequence ID" value="MFC7141562.1"/>
    <property type="molecule type" value="Genomic_DNA"/>
</dbReference>
<reference evidence="2 3" key="1">
    <citation type="journal article" date="2019" name="Int. J. Syst. Evol. Microbiol.">
        <title>The Global Catalogue of Microorganisms (GCM) 10K type strain sequencing project: providing services to taxonomists for standard genome sequencing and annotation.</title>
        <authorList>
            <consortium name="The Broad Institute Genomics Platform"/>
            <consortium name="The Broad Institute Genome Sequencing Center for Infectious Disease"/>
            <person name="Wu L."/>
            <person name="Ma J."/>
        </authorList>
    </citation>
    <scope>NUCLEOTIDE SEQUENCE [LARGE SCALE GENOMIC DNA]</scope>
    <source>
        <strain evidence="2 3">XZYJT29</strain>
    </source>
</reference>
<dbReference type="AlphaFoldDB" id="A0ABD5Y2R8"/>
<sequence>MDESGRTDDHTRRACLRALGGAVGATSLAGCQRGVLGGGTPTPRESTCASGDTGTRALYDDWLLRLRPGDYDAPTVAFVSARPRFLTPHSALYRGLRPYLWYSRELAEAAAMPFPDLDRVTALRPPSERPALYVVFDYSEERWRWLTRLQGTGFRSAELTKASDYRGFQRRGVSDNKVNAVAFDEEYVVVAPKAADPVAADAGGRIERLLDTARADAHPGHCYSAADRALVERLPEADFVFARFRTDGGTFSGSSWAPDGARAGGFALTVRWAGREAIATTTPVATAADATAGSPPSTATEATPVETQTETATPTETTAPAPTEAFEDPVVDRRFVATFPEGEATLDATRSWVESNWIRDGERDDPLQFVDPSYERSGRAVVVTETRPLETAGE</sequence>
<feature type="region of interest" description="Disordered" evidence="1">
    <location>
        <begin position="283"/>
        <end position="322"/>
    </location>
</feature>
<evidence type="ECO:0000313" key="2">
    <source>
        <dbReference type="EMBL" id="MFC7141562.1"/>
    </source>
</evidence>